<comment type="similarity">
    <text evidence="2">Belongs to the NDUFAF7 family.</text>
</comment>
<dbReference type="EMBL" id="OU015566">
    <property type="protein sequence ID" value="CAG5108028.1"/>
    <property type="molecule type" value="Genomic_DNA"/>
</dbReference>
<proteinExistence type="inferred from homology"/>
<evidence type="ECO:0000313" key="11">
    <source>
        <dbReference type="EMBL" id="CAG5108028.1"/>
    </source>
</evidence>
<sequence>MKATNGSNLNAEWYRNFESLPESDDICFAICNEFFDALPIHQFDFNENTRQWREVMVDADPVEKEKLRFVTAPGDTPAAKALLPMFDNEDLEGKRRVEVSPSSLIHCQWLCERIMKQGGSSLIIDYGHEGQKEDTLRGFKNHQLVDVLENPGDVDITADVNFSHLRSVAEAVGVDASESITQDVFLKNMGIDTRMDLNKSGSQNETIFKRVEEISKLLCLSNRQVTDDALLNNLLTELNKYIIKCKKQSELKARSAEFLKILREAFNNCENLKANNLAFLIEFFGNSIDYFEAPVCIKSFLRLQESDIFEKEALIRSSWLSAYTGFIERFEEEISNEEAREVIQKLSNDISVFVSRQAQLTTIALLLRNKENQDEFEKIVNDCVFPSSDFLYSLLVNVKRMKSSGTSPVELCKKIYSLMSKEQKSARIVELYLDMHSIAAAPGLSEDECFEITDEFFIKEHFRIHTLVASMQDDPNTAVGGCLQRMLAILDDEEQPHVQFLDVLKKIDNYLSPECRLLVVNFYKNYFKNMPPVFNKKLQFMTIKIFVHFMTTNTSEDFEKTLYSTLFEVLTNDRVSEKLKYPIYLAFGYLTNNDSVKEVCKYIPDAYGAITIENWQLKDSILECFYEWSKKSFSYDENFIKQSEAILKNAVEDENPSVRTSGIRAYALFAEINKEKCPEILVQLLERTTSDMDFSTRRMGVLTVSRILKNIQSPFEHSEMEAIIHDTSPILEYKRRKINNLLSLISYMVRDDDWEVRKNIIGLICECKDRNEDSKIAAYLEEMLKLLIEDQVGIVSDAAKRALGIELSSRKEYSTERLEEILTDIELNLAVIHEEGKLEFSDNEMDNFADCY</sequence>
<dbReference type="Proteomes" id="UP001158576">
    <property type="component" value="Chromosome 1"/>
</dbReference>
<gene>
    <name evidence="11" type="ORF">OKIOD_LOCUS12368</name>
</gene>
<evidence type="ECO:0000256" key="10">
    <source>
        <dbReference type="ARBA" id="ARBA00048612"/>
    </source>
</evidence>
<dbReference type="SUPFAM" id="SSF53335">
    <property type="entry name" value="S-adenosyl-L-methionine-dependent methyltransferases"/>
    <property type="match status" value="1"/>
</dbReference>
<keyword evidence="7" id="KW-0496">Mitochondrion</keyword>
<dbReference type="InterPro" id="IPR016024">
    <property type="entry name" value="ARM-type_fold"/>
</dbReference>
<keyword evidence="6" id="KW-0808">Transferase</keyword>
<evidence type="ECO:0000313" key="12">
    <source>
        <dbReference type="Proteomes" id="UP001158576"/>
    </source>
</evidence>
<evidence type="ECO:0000256" key="6">
    <source>
        <dbReference type="ARBA" id="ARBA00022679"/>
    </source>
</evidence>
<accession>A0ABN7SY66</accession>
<dbReference type="InterPro" id="IPR003788">
    <property type="entry name" value="NDUFAF7"/>
</dbReference>
<dbReference type="InterPro" id="IPR038375">
    <property type="entry name" value="NDUFAF7_sf"/>
</dbReference>
<evidence type="ECO:0000256" key="7">
    <source>
        <dbReference type="ARBA" id="ARBA00023128"/>
    </source>
</evidence>
<comment type="catalytic activity">
    <reaction evidence="10">
        <text>L-arginyl-[protein] + 2 S-adenosyl-L-methionine = N(omega),N(omega)'-dimethyl-L-arginyl-[protein] + 2 S-adenosyl-L-homocysteine + 2 H(+)</text>
        <dbReference type="Rhea" id="RHEA:48108"/>
        <dbReference type="Rhea" id="RHEA-COMP:10532"/>
        <dbReference type="Rhea" id="RHEA-COMP:11992"/>
        <dbReference type="ChEBI" id="CHEBI:15378"/>
        <dbReference type="ChEBI" id="CHEBI:29965"/>
        <dbReference type="ChEBI" id="CHEBI:57856"/>
        <dbReference type="ChEBI" id="CHEBI:59789"/>
        <dbReference type="ChEBI" id="CHEBI:88221"/>
        <dbReference type="EC" id="2.1.1.320"/>
    </reaction>
</comment>
<evidence type="ECO:0000256" key="4">
    <source>
        <dbReference type="ARBA" id="ARBA00019711"/>
    </source>
</evidence>
<name>A0ABN7SY66_OIKDI</name>
<dbReference type="InterPro" id="IPR011989">
    <property type="entry name" value="ARM-like"/>
</dbReference>
<dbReference type="Pfam" id="PF02636">
    <property type="entry name" value="Methyltransf_28"/>
    <property type="match status" value="1"/>
</dbReference>
<dbReference type="PANTHER" id="PTHR12049">
    <property type="entry name" value="PROTEIN ARGININE METHYLTRANSFERASE NDUFAF7, MITOCHONDRIAL"/>
    <property type="match status" value="1"/>
</dbReference>
<dbReference type="Gene3D" id="1.25.10.10">
    <property type="entry name" value="Leucine-rich Repeat Variant"/>
    <property type="match status" value="1"/>
</dbReference>
<dbReference type="PANTHER" id="PTHR12049:SF7">
    <property type="entry name" value="PROTEIN ARGININE METHYLTRANSFERASE NDUFAF7, MITOCHONDRIAL"/>
    <property type="match status" value="1"/>
</dbReference>
<evidence type="ECO:0000256" key="5">
    <source>
        <dbReference type="ARBA" id="ARBA00022603"/>
    </source>
</evidence>
<dbReference type="SUPFAM" id="SSF48371">
    <property type="entry name" value="ARM repeat"/>
    <property type="match status" value="1"/>
</dbReference>
<protein>
    <recommendedName>
        <fullName evidence="4">Protein arginine methyltransferase NDUFAF7, mitochondrial</fullName>
        <ecNumber evidence="3">2.1.1.320</ecNumber>
    </recommendedName>
    <alternativeName>
        <fullName evidence="9">NADH dehydrogenase [ubiquinone] complex I, assembly factor 7</fullName>
    </alternativeName>
    <alternativeName>
        <fullName evidence="8">Protein midA homolog</fullName>
    </alternativeName>
</protein>
<keyword evidence="12" id="KW-1185">Reference proteome</keyword>
<evidence type="ECO:0000256" key="2">
    <source>
        <dbReference type="ARBA" id="ARBA00005891"/>
    </source>
</evidence>
<evidence type="ECO:0000256" key="1">
    <source>
        <dbReference type="ARBA" id="ARBA00004173"/>
    </source>
</evidence>
<dbReference type="InterPro" id="IPR029063">
    <property type="entry name" value="SAM-dependent_MTases_sf"/>
</dbReference>
<keyword evidence="5" id="KW-0489">Methyltransferase</keyword>
<evidence type="ECO:0000256" key="9">
    <source>
        <dbReference type="ARBA" id="ARBA00031788"/>
    </source>
</evidence>
<dbReference type="EC" id="2.1.1.320" evidence="3"/>
<organism evidence="11 12">
    <name type="scientific">Oikopleura dioica</name>
    <name type="common">Tunicate</name>
    <dbReference type="NCBI Taxonomy" id="34765"/>
    <lineage>
        <taxon>Eukaryota</taxon>
        <taxon>Metazoa</taxon>
        <taxon>Chordata</taxon>
        <taxon>Tunicata</taxon>
        <taxon>Appendicularia</taxon>
        <taxon>Copelata</taxon>
        <taxon>Oikopleuridae</taxon>
        <taxon>Oikopleura</taxon>
    </lineage>
</organism>
<comment type="subcellular location">
    <subcellularLocation>
        <location evidence="1">Mitochondrion</location>
    </subcellularLocation>
</comment>
<dbReference type="Gene3D" id="3.40.50.12710">
    <property type="match status" value="1"/>
</dbReference>
<reference evidence="11 12" key="1">
    <citation type="submission" date="2021-04" db="EMBL/GenBank/DDBJ databases">
        <authorList>
            <person name="Bliznina A."/>
        </authorList>
    </citation>
    <scope>NUCLEOTIDE SEQUENCE [LARGE SCALE GENOMIC DNA]</scope>
</reference>
<evidence type="ECO:0000256" key="3">
    <source>
        <dbReference type="ARBA" id="ARBA00011935"/>
    </source>
</evidence>
<evidence type="ECO:0000256" key="8">
    <source>
        <dbReference type="ARBA" id="ARBA00030400"/>
    </source>
</evidence>